<dbReference type="Proteomes" id="UP001454036">
    <property type="component" value="Unassembled WGS sequence"/>
</dbReference>
<keyword evidence="1" id="KW-0812">Transmembrane</keyword>
<protein>
    <submittedName>
        <fullName evidence="2">Uncharacterized protein</fullName>
    </submittedName>
</protein>
<dbReference type="AlphaFoldDB" id="A0AAV3PKB2"/>
<evidence type="ECO:0000313" key="3">
    <source>
        <dbReference type="Proteomes" id="UP001454036"/>
    </source>
</evidence>
<feature type="transmembrane region" description="Helical" evidence="1">
    <location>
        <begin position="6"/>
        <end position="26"/>
    </location>
</feature>
<reference evidence="2 3" key="1">
    <citation type="submission" date="2024-01" db="EMBL/GenBank/DDBJ databases">
        <title>The complete chloroplast genome sequence of Lithospermum erythrorhizon: insights into the phylogenetic relationship among Boraginaceae species and the maternal lineages of purple gromwells.</title>
        <authorList>
            <person name="Okada T."/>
            <person name="Watanabe K."/>
        </authorList>
    </citation>
    <scope>NUCLEOTIDE SEQUENCE [LARGE SCALE GENOMIC DNA]</scope>
</reference>
<accession>A0AAV3PKB2</accession>
<evidence type="ECO:0000256" key="1">
    <source>
        <dbReference type="SAM" id="Phobius"/>
    </source>
</evidence>
<keyword evidence="1" id="KW-0472">Membrane</keyword>
<comment type="caution">
    <text evidence="2">The sequence shown here is derived from an EMBL/GenBank/DDBJ whole genome shotgun (WGS) entry which is preliminary data.</text>
</comment>
<keyword evidence="3" id="KW-1185">Reference proteome</keyword>
<name>A0AAV3PKB2_LITER</name>
<organism evidence="2 3">
    <name type="scientific">Lithospermum erythrorhizon</name>
    <name type="common">Purple gromwell</name>
    <name type="synonym">Lithospermum officinale var. erythrorhizon</name>
    <dbReference type="NCBI Taxonomy" id="34254"/>
    <lineage>
        <taxon>Eukaryota</taxon>
        <taxon>Viridiplantae</taxon>
        <taxon>Streptophyta</taxon>
        <taxon>Embryophyta</taxon>
        <taxon>Tracheophyta</taxon>
        <taxon>Spermatophyta</taxon>
        <taxon>Magnoliopsida</taxon>
        <taxon>eudicotyledons</taxon>
        <taxon>Gunneridae</taxon>
        <taxon>Pentapetalae</taxon>
        <taxon>asterids</taxon>
        <taxon>lamiids</taxon>
        <taxon>Boraginales</taxon>
        <taxon>Boraginaceae</taxon>
        <taxon>Boraginoideae</taxon>
        <taxon>Lithospermeae</taxon>
        <taxon>Lithospermum</taxon>
    </lineage>
</organism>
<keyword evidence="1" id="KW-1133">Transmembrane helix</keyword>
<evidence type="ECO:0000313" key="2">
    <source>
        <dbReference type="EMBL" id="GAA0151718.1"/>
    </source>
</evidence>
<proteinExistence type="predicted"/>
<dbReference type="EMBL" id="BAABME010033090">
    <property type="protein sequence ID" value="GAA0151718.1"/>
    <property type="molecule type" value="Genomic_DNA"/>
</dbReference>
<gene>
    <name evidence="2" type="ORF">LIER_43149</name>
</gene>
<sequence>MAEAAEANVLIVVGILLFIIGCACAFSRNRKRNKKNAILDIERRPRDGHMVIIRGVALAEDEQEKKKREAITDAQALADMMEAAGEVEQVCCSGGGSDGRQATAGEADQGCCCGGGDGGGCGGGCGGGGD</sequence>